<gene>
    <name evidence="3" type="ORF">ECRASSUSDP1_LOCUS15799</name>
</gene>
<comment type="caution">
    <text evidence="3">The sequence shown here is derived from an EMBL/GenBank/DDBJ whole genome shotgun (WGS) entry which is preliminary data.</text>
</comment>
<dbReference type="Proteomes" id="UP001295684">
    <property type="component" value="Unassembled WGS sequence"/>
</dbReference>
<accession>A0AAD1XKI0</accession>
<dbReference type="EMBL" id="CAMPGE010015847">
    <property type="protein sequence ID" value="CAI2374446.1"/>
    <property type="molecule type" value="Genomic_DNA"/>
</dbReference>
<evidence type="ECO:0000313" key="4">
    <source>
        <dbReference type="Proteomes" id="UP001295684"/>
    </source>
</evidence>
<organism evidence="3 4">
    <name type="scientific">Euplotes crassus</name>
    <dbReference type="NCBI Taxonomy" id="5936"/>
    <lineage>
        <taxon>Eukaryota</taxon>
        <taxon>Sar</taxon>
        <taxon>Alveolata</taxon>
        <taxon>Ciliophora</taxon>
        <taxon>Intramacronucleata</taxon>
        <taxon>Spirotrichea</taxon>
        <taxon>Hypotrichia</taxon>
        <taxon>Euplotida</taxon>
        <taxon>Euplotidae</taxon>
        <taxon>Moneuplotes</taxon>
    </lineage>
</organism>
<feature type="compositionally biased region" description="Basic and acidic residues" evidence="1">
    <location>
        <begin position="1"/>
        <end position="17"/>
    </location>
</feature>
<evidence type="ECO:0000313" key="3">
    <source>
        <dbReference type="EMBL" id="CAI2374446.1"/>
    </source>
</evidence>
<keyword evidence="2" id="KW-0812">Transmembrane</keyword>
<proteinExistence type="predicted"/>
<name>A0AAD1XKI0_EUPCR</name>
<feature type="transmembrane region" description="Helical" evidence="2">
    <location>
        <begin position="118"/>
        <end position="145"/>
    </location>
</feature>
<feature type="transmembrane region" description="Helical" evidence="2">
    <location>
        <begin position="165"/>
        <end position="190"/>
    </location>
</feature>
<sequence length="216" mass="24480">MSTELKEFRTKTGNPDHDDSEMGQSESESFVSEMNDTDHDEVHKTFRHRGKVLRRWKRLVKVNSTLYLLTSLACLGYSMVFASTHHTHNMGICVAGIVASIFGLFTTLSSKDPSPLRIYIGAIVTGLATCAISLYVIVGLSMIVIQSVDYAYEDQYDNFSFREIAMMYALGFFFILFSLSTFITHIRLYVVSEEKKSLALLIHSYKCYTFLKDGSK</sequence>
<feature type="region of interest" description="Disordered" evidence="1">
    <location>
        <begin position="1"/>
        <end position="34"/>
    </location>
</feature>
<dbReference type="AlphaFoldDB" id="A0AAD1XKI0"/>
<evidence type="ECO:0000256" key="2">
    <source>
        <dbReference type="SAM" id="Phobius"/>
    </source>
</evidence>
<protein>
    <submittedName>
        <fullName evidence="3">Uncharacterized protein</fullName>
    </submittedName>
</protein>
<reference evidence="3" key="1">
    <citation type="submission" date="2023-07" db="EMBL/GenBank/DDBJ databases">
        <authorList>
            <consortium name="AG Swart"/>
            <person name="Singh M."/>
            <person name="Singh A."/>
            <person name="Seah K."/>
            <person name="Emmerich C."/>
        </authorList>
    </citation>
    <scope>NUCLEOTIDE SEQUENCE</scope>
    <source>
        <strain evidence="3">DP1</strain>
    </source>
</reference>
<feature type="compositionally biased region" description="Polar residues" evidence="1">
    <location>
        <begin position="22"/>
        <end position="34"/>
    </location>
</feature>
<keyword evidence="4" id="KW-1185">Reference proteome</keyword>
<keyword evidence="2" id="KW-1133">Transmembrane helix</keyword>
<feature type="transmembrane region" description="Helical" evidence="2">
    <location>
        <begin position="64"/>
        <end position="82"/>
    </location>
</feature>
<feature type="transmembrane region" description="Helical" evidence="2">
    <location>
        <begin position="88"/>
        <end position="106"/>
    </location>
</feature>
<keyword evidence="2" id="KW-0472">Membrane</keyword>
<evidence type="ECO:0000256" key="1">
    <source>
        <dbReference type="SAM" id="MobiDB-lite"/>
    </source>
</evidence>